<feature type="compositionally biased region" description="Acidic residues" evidence="1">
    <location>
        <begin position="796"/>
        <end position="810"/>
    </location>
</feature>
<feature type="compositionally biased region" description="Acidic residues" evidence="1">
    <location>
        <begin position="182"/>
        <end position="195"/>
    </location>
</feature>
<feature type="region of interest" description="Disordered" evidence="1">
    <location>
        <begin position="661"/>
        <end position="737"/>
    </location>
</feature>
<feature type="compositionally biased region" description="Basic and acidic residues" evidence="1">
    <location>
        <begin position="663"/>
        <end position="677"/>
    </location>
</feature>
<feature type="region of interest" description="Disordered" evidence="1">
    <location>
        <begin position="909"/>
        <end position="1063"/>
    </location>
</feature>
<feature type="compositionally biased region" description="Low complexity" evidence="1">
    <location>
        <begin position="1053"/>
        <end position="1063"/>
    </location>
</feature>
<feature type="transmembrane region" description="Helical" evidence="2">
    <location>
        <begin position="1241"/>
        <end position="1263"/>
    </location>
</feature>
<evidence type="ECO:0000313" key="4">
    <source>
        <dbReference type="Proteomes" id="UP000308671"/>
    </source>
</evidence>
<feature type="compositionally biased region" description="Basic residues" evidence="1">
    <location>
        <begin position="1029"/>
        <end position="1047"/>
    </location>
</feature>
<keyword evidence="2" id="KW-1133">Transmembrane helix</keyword>
<organism evidence="3 4">
    <name type="scientific">Botrytis galanthina</name>
    <dbReference type="NCBI Taxonomy" id="278940"/>
    <lineage>
        <taxon>Eukaryota</taxon>
        <taxon>Fungi</taxon>
        <taxon>Dikarya</taxon>
        <taxon>Ascomycota</taxon>
        <taxon>Pezizomycotina</taxon>
        <taxon>Leotiomycetes</taxon>
        <taxon>Helotiales</taxon>
        <taxon>Sclerotiniaceae</taxon>
        <taxon>Botrytis</taxon>
    </lineage>
</organism>
<reference evidence="3 4" key="1">
    <citation type="submission" date="2017-12" db="EMBL/GenBank/DDBJ databases">
        <title>Comparative genomics of Botrytis spp.</title>
        <authorList>
            <person name="Valero-Jimenez C.A."/>
            <person name="Tapia P."/>
            <person name="Veloso J."/>
            <person name="Silva-Moreno E."/>
            <person name="Staats M."/>
            <person name="Valdes J.H."/>
            <person name="Van Kan J.A.L."/>
        </authorList>
    </citation>
    <scope>NUCLEOTIDE SEQUENCE [LARGE SCALE GENOMIC DNA]</scope>
    <source>
        <strain evidence="3 4">MUCL435</strain>
    </source>
</reference>
<sequence>MLPRGVPPYPGPLYMTPEQHYEWVEARALITEQGDRILFEEDITLNVDFGTGVEERHVEGCVCVVCGEVERGMGRRTVITGGVEGGERVWEGEEEGGEGGEFVCADEKRGDDHDDNDHDGESLFVGTGKMSQVKISKPLSPELRRMKSRKQVGSSTASISTVSSMSTIHADGLEKRNASLGQDDEYQVSEMDGSEETEHNSSGVTIAYSHAPSPSSGSDQNVSRERGRFASQDLHATSDSQVGNEDCWSDKARDEVARSLSKRSLSIDRSRDKERGSDSSAGSRPSNAWNFAQSLSRRINNSGHSSQTIQPAEGDHVMLGAQMDGSESPDKHSSFEEGESLNMSFQGDEDIMEPRDGARPFIGPRRNPEIHDFPRFDPRQFTPSKNTHAASNKSRRRSGSESDVSTLGPQGARSRSPSLRSRHYSSRGSFSLNWDNISSDTVYHKHARRFYQNPAAYGAEIPGYNPETDNPYLAYDRYQEVSEWADSTEEADPDHVVALTTRELKRLCGAEIRVPFDFVPEGYVNPPTSRAGSVVGGDDGDVVTIMGMEEDDEEDDELGSEPRHKNLIDLLGMPGWAHEWEDMTKMQRHFHIVAAGDWRMGPAFDVKSNYSDYFGVPLFEPNDVGLNGVNRREVRGLEIPCLKELESRFRLEGCEGCEGGGDGYERGQRRCSDEDVKTGSPTEYDSDGFLYDDDRAGEVTGNFDPTESTDSEADRFSRRPSEVSLSNRSGDGSEGDYAGSIVEGYDITDDHRTGANINIRTNDSFRGRMARSYTFNSRSVPDMLAPSNADSLISEEPYDTDDDEDYESDDGVSANYSFGNSSYHGTECQEDYAIGTSKFAPHAFQLYPPYEAANDCTIIGIAPSERETTRPASWDADFMEDILGYSVHEETRKPHDPTAEMVIMSYLDPVPTSRRSSSRSRSSTGSLTPVPSPTKSAKTTKSFVPTVKSLSRAFAKNRSLPPTPEDAPCETFSKSGSKSASSLRKSSLSTANIAKLNNHKHKEKSSLPKPPSDKTKSTRSKTTLSKPPIKPKPKPKPLLRLRPRKSKIPAPPSSTSSSNSNTSYVDLTRSGAAYAVPPAQSLILYLHGRGLGADHIAHVMQTLDEKFLYDSNSNWWPLDYKSSISTTQPMTYLHPGGKTTLPSIPPCADAPPSSQVPPPRTIIPNHRLPNPAPMPPRRRVVGAGARARCGWEETAREFSALAKGHAGAQGAGLGAEDGGEFLVVEDWWRRGRAAWKFDEGVAGWACVFAVLCCAVLWSVMLCYTARHGVPTQRQNQPEPCILENIVRSIDAIAITVPIHRIISRALY</sequence>
<feature type="compositionally biased region" description="Polar residues" evidence="1">
    <location>
        <begin position="381"/>
        <end position="392"/>
    </location>
</feature>
<feature type="compositionally biased region" description="Polar residues" evidence="1">
    <location>
        <begin position="212"/>
        <end position="221"/>
    </location>
</feature>
<feature type="compositionally biased region" description="Basic and acidic residues" evidence="1">
    <location>
        <begin position="366"/>
        <end position="378"/>
    </location>
</feature>
<feature type="region of interest" description="Disordered" evidence="1">
    <location>
        <begin position="779"/>
        <end position="820"/>
    </location>
</feature>
<feature type="compositionally biased region" description="Basic and acidic residues" evidence="1">
    <location>
        <begin position="712"/>
        <end position="721"/>
    </location>
</feature>
<feature type="compositionally biased region" description="Pro residues" evidence="1">
    <location>
        <begin position="1149"/>
        <end position="1161"/>
    </location>
</feature>
<name>A0A4S8QII6_9HELO</name>
<dbReference type="EMBL" id="PQXL01000592">
    <property type="protein sequence ID" value="THV44697.1"/>
    <property type="molecule type" value="Genomic_DNA"/>
</dbReference>
<keyword evidence="2" id="KW-0812">Transmembrane</keyword>
<protein>
    <submittedName>
        <fullName evidence="3">Uncharacterized protein</fullName>
    </submittedName>
</protein>
<gene>
    <name evidence="3" type="ORF">BGAL_0593g00050</name>
</gene>
<evidence type="ECO:0000256" key="1">
    <source>
        <dbReference type="SAM" id="MobiDB-lite"/>
    </source>
</evidence>
<feature type="region of interest" description="Disordered" evidence="1">
    <location>
        <begin position="1149"/>
        <end position="1177"/>
    </location>
</feature>
<feature type="compositionally biased region" description="Polar residues" evidence="1">
    <location>
        <begin position="924"/>
        <end position="943"/>
    </location>
</feature>
<feature type="compositionally biased region" description="Low complexity" evidence="1">
    <location>
        <begin position="973"/>
        <end position="989"/>
    </location>
</feature>
<dbReference type="OrthoDB" id="3538436at2759"/>
<feature type="compositionally biased region" description="Low complexity" evidence="1">
    <location>
        <begin position="154"/>
        <end position="167"/>
    </location>
</feature>
<dbReference type="Proteomes" id="UP000308671">
    <property type="component" value="Unassembled WGS sequence"/>
</dbReference>
<feature type="region of interest" description="Disordered" evidence="1">
    <location>
        <begin position="130"/>
        <end position="426"/>
    </location>
</feature>
<evidence type="ECO:0000313" key="3">
    <source>
        <dbReference type="EMBL" id="THV44697.1"/>
    </source>
</evidence>
<keyword evidence="4" id="KW-1185">Reference proteome</keyword>
<feature type="compositionally biased region" description="Basic and acidic residues" evidence="1">
    <location>
        <begin position="248"/>
        <end position="257"/>
    </location>
</feature>
<accession>A0A4S8QII6</accession>
<proteinExistence type="predicted"/>
<feature type="compositionally biased region" description="Polar residues" evidence="1">
    <location>
        <begin position="401"/>
        <end position="419"/>
    </location>
</feature>
<feature type="compositionally biased region" description="Basic and acidic residues" evidence="1">
    <location>
        <begin position="265"/>
        <end position="277"/>
    </location>
</feature>
<keyword evidence="2" id="KW-0472">Membrane</keyword>
<evidence type="ECO:0000256" key="2">
    <source>
        <dbReference type="SAM" id="Phobius"/>
    </source>
</evidence>
<feature type="compositionally biased region" description="Polar residues" evidence="1">
    <location>
        <begin position="278"/>
        <end position="310"/>
    </location>
</feature>
<comment type="caution">
    <text evidence="3">The sequence shown here is derived from an EMBL/GenBank/DDBJ whole genome shotgun (WGS) entry which is preliminary data.</text>
</comment>
<feature type="compositionally biased region" description="Low complexity" evidence="1">
    <location>
        <begin position="913"/>
        <end position="923"/>
    </location>
</feature>
<feature type="compositionally biased region" description="Polar residues" evidence="1">
    <location>
        <begin position="234"/>
        <end position="243"/>
    </location>
</feature>